<gene>
    <name evidence="1" type="ORF">JOL62DRAFT_7465</name>
</gene>
<dbReference type="EMBL" id="JBBPBF010000001">
    <property type="protein sequence ID" value="KAK7615480.1"/>
    <property type="molecule type" value="Genomic_DNA"/>
</dbReference>
<keyword evidence="2" id="KW-1185">Reference proteome</keyword>
<protein>
    <submittedName>
        <fullName evidence="1">Uncharacterized protein</fullName>
    </submittedName>
</protein>
<evidence type="ECO:0000313" key="1">
    <source>
        <dbReference type="EMBL" id="KAK7615480.1"/>
    </source>
</evidence>
<name>A0ABR1NJY9_9PEZI</name>
<comment type="caution">
    <text evidence="1">The sequence shown here is derived from an EMBL/GenBank/DDBJ whole genome shotgun (WGS) entry which is preliminary data.</text>
</comment>
<proteinExistence type="predicted"/>
<dbReference type="Proteomes" id="UP001367316">
    <property type="component" value="Unassembled WGS sequence"/>
</dbReference>
<evidence type="ECO:0000313" key="2">
    <source>
        <dbReference type="Proteomes" id="UP001367316"/>
    </source>
</evidence>
<organism evidence="1 2">
    <name type="scientific">Phyllosticta paracitricarpa</name>
    <dbReference type="NCBI Taxonomy" id="2016321"/>
    <lineage>
        <taxon>Eukaryota</taxon>
        <taxon>Fungi</taxon>
        <taxon>Dikarya</taxon>
        <taxon>Ascomycota</taxon>
        <taxon>Pezizomycotina</taxon>
        <taxon>Dothideomycetes</taxon>
        <taxon>Dothideomycetes incertae sedis</taxon>
        <taxon>Botryosphaeriales</taxon>
        <taxon>Phyllostictaceae</taxon>
        <taxon>Phyllosticta</taxon>
    </lineage>
</organism>
<accession>A0ABR1NJY9</accession>
<reference evidence="1 2" key="1">
    <citation type="submission" date="2024-04" db="EMBL/GenBank/DDBJ databases">
        <title>Phyllosticta paracitricarpa is synonymous to the EU quarantine fungus P. citricarpa based on phylogenomic analyses.</title>
        <authorList>
            <consortium name="Lawrence Berkeley National Laboratory"/>
            <person name="Van ingen-buijs V.A."/>
            <person name="Van westerhoven A.C."/>
            <person name="Haridas S."/>
            <person name="Skiadas P."/>
            <person name="Martin F."/>
            <person name="Groenewald J.Z."/>
            <person name="Crous P.W."/>
            <person name="Seidl M.F."/>
        </authorList>
    </citation>
    <scope>NUCLEOTIDE SEQUENCE [LARGE SCALE GENOMIC DNA]</scope>
    <source>
        <strain evidence="1 2">CBS 141358</strain>
    </source>
</reference>
<sequence>MHILFSSCVPLFSFIPSSPTSPTFSFTSSTKRHHTPTHLTHTLAHTPIPYSPAQPITTDRPATPPLLSSISFSFSLALIALFSPLHRQMPTACACACACAAGTKLTALRACAHSLAATCSDSLCASKVLRRLWWWCLAAVPLP</sequence>